<dbReference type="PANTHER" id="PTHR43174:SF1">
    <property type="entry name" value="UDP-N-ACETYLGLUCOSAMINE 2-EPIMERASE"/>
    <property type="match status" value="1"/>
</dbReference>
<dbReference type="OrthoDB" id="9803238at2"/>
<dbReference type="EC" id="5.1.3.14" evidence="3"/>
<evidence type="ECO:0000313" key="3">
    <source>
        <dbReference type="EMBL" id="KAA0971876.1"/>
    </source>
</evidence>
<dbReference type="EMBL" id="VTWH01000001">
    <property type="protein sequence ID" value="KAA0971876.1"/>
    <property type="molecule type" value="Genomic_DNA"/>
</dbReference>
<reference evidence="3 4" key="1">
    <citation type="submission" date="2019-08" db="EMBL/GenBank/DDBJ databases">
        <title>Aureimonas fodiniaquatilis sp. nov., isolated from a coal mine wastewater.</title>
        <authorList>
            <person name="Kim W."/>
        </authorList>
    </citation>
    <scope>NUCLEOTIDE SEQUENCE [LARGE SCALE GENOMIC DNA]</scope>
    <source>
        <strain evidence="3 4">CAU 1482</strain>
    </source>
</reference>
<keyword evidence="4" id="KW-1185">Reference proteome</keyword>
<organism evidence="3 4">
    <name type="scientific">Aureimonas fodinaquatilis</name>
    <dbReference type="NCBI Taxonomy" id="2565783"/>
    <lineage>
        <taxon>Bacteria</taxon>
        <taxon>Pseudomonadati</taxon>
        <taxon>Pseudomonadota</taxon>
        <taxon>Alphaproteobacteria</taxon>
        <taxon>Hyphomicrobiales</taxon>
        <taxon>Aurantimonadaceae</taxon>
        <taxon>Aureimonas</taxon>
    </lineage>
</organism>
<gene>
    <name evidence="3" type="ORF">FPY71_01740</name>
</gene>
<accession>A0A5B0DZK5</accession>
<evidence type="ECO:0000313" key="4">
    <source>
        <dbReference type="Proteomes" id="UP000324738"/>
    </source>
</evidence>
<dbReference type="NCBIfam" id="TIGR00236">
    <property type="entry name" value="wecB"/>
    <property type="match status" value="1"/>
</dbReference>
<evidence type="ECO:0000259" key="2">
    <source>
        <dbReference type="Pfam" id="PF02350"/>
    </source>
</evidence>
<protein>
    <submittedName>
        <fullName evidence="3">UDP-N-acetylglucosamine 2-epimerase (Non-hydrolyzing)</fullName>
        <ecNumber evidence="3">5.1.3.14</ecNumber>
    </submittedName>
</protein>
<dbReference type="InterPro" id="IPR029767">
    <property type="entry name" value="WecB-like"/>
</dbReference>
<dbReference type="Proteomes" id="UP000324738">
    <property type="component" value="Unassembled WGS sequence"/>
</dbReference>
<sequence>MGHNIKVNRLVTIVGARPQFVKVAPVSRELALSGVEEILIHTGQHFDANMSDIFFQELGIRQPDIHLDVHGGNHGAMTGLMMQKLEPVLEFLRPDRVLVYGDTNSTLAGALVAAKLGIAVAHVEAGLRSFNRAMPEEINRVMTDHLSDLLFTPTRTATGNLQREGFAASRIFQVGDVMYDAGLLAVERTARSTVLQTTGVQSGNYILATLHRAENTANTTWLSAIVSALEEVADTMPVVLPLHPRTAACMRKTGLKFQRVMAVEPLGYLDMAALVANAALIATDSGGVQKEAFFHRVPCVTYRTETEWVELVDLGWNRLAPPDQPGLCQAMLAAIGTRGVDAAPYGDGHAAREICRIICQ</sequence>
<comment type="similarity">
    <text evidence="1">Belongs to the UDP-N-acetylglucosamine 2-epimerase family.</text>
</comment>
<dbReference type="CDD" id="cd03786">
    <property type="entry name" value="GTB_UDP-GlcNAc_2-Epimerase"/>
    <property type="match status" value="1"/>
</dbReference>
<feature type="domain" description="UDP-N-acetylglucosamine 2-epimerase" evidence="2">
    <location>
        <begin position="34"/>
        <end position="358"/>
    </location>
</feature>
<dbReference type="GO" id="GO:0008761">
    <property type="term" value="F:UDP-N-acetylglucosamine 2-epimerase activity"/>
    <property type="evidence" value="ECO:0007669"/>
    <property type="project" value="UniProtKB-EC"/>
</dbReference>
<dbReference type="Pfam" id="PF02350">
    <property type="entry name" value="Epimerase_2"/>
    <property type="match status" value="1"/>
</dbReference>
<name>A0A5B0DZK5_9HYPH</name>
<dbReference type="SUPFAM" id="SSF53756">
    <property type="entry name" value="UDP-Glycosyltransferase/glycogen phosphorylase"/>
    <property type="match status" value="1"/>
</dbReference>
<dbReference type="AlphaFoldDB" id="A0A5B0DZK5"/>
<evidence type="ECO:0000256" key="1">
    <source>
        <dbReference type="RuleBase" id="RU003513"/>
    </source>
</evidence>
<comment type="caution">
    <text evidence="3">The sequence shown here is derived from an EMBL/GenBank/DDBJ whole genome shotgun (WGS) entry which is preliminary data.</text>
</comment>
<dbReference type="PANTHER" id="PTHR43174">
    <property type="entry name" value="UDP-N-ACETYLGLUCOSAMINE 2-EPIMERASE"/>
    <property type="match status" value="1"/>
</dbReference>
<dbReference type="InterPro" id="IPR003331">
    <property type="entry name" value="UDP_GlcNAc_Epimerase_2_dom"/>
</dbReference>
<keyword evidence="1 3" id="KW-0413">Isomerase</keyword>
<proteinExistence type="inferred from homology"/>
<dbReference type="Gene3D" id="3.40.50.2000">
    <property type="entry name" value="Glycogen Phosphorylase B"/>
    <property type="match status" value="2"/>
</dbReference>